<gene>
    <name evidence="2" type="ORF">LBU54_11620</name>
</gene>
<reference evidence="3" key="1">
    <citation type="submission" date="2023-07" db="EMBL/GenBank/DDBJ databases">
        <authorList>
            <person name="Yue Y."/>
        </authorList>
    </citation>
    <scope>NUCLEOTIDE SEQUENCE [LARGE SCALE GENOMIC DNA]</scope>
    <source>
        <strain evidence="3">D23</strain>
    </source>
</reference>
<feature type="transmembrane region" description="Helical" evidence="1">
    <location>
        <begin position="85"/>
        <end position="103"/>
    </location>
</feature>
<evidence type="ECO:0000313" key="2">
    <source>
        <dbReference type="EMBL" id="MCA0133234.1"/>
    </source>
</evidence>
<evidence type="ECO:0000256" key="1">
    <source>
        <dbReference type="SAM" id="Phobius"/>
    </source>
</evidence>
<feature type="transmembrane region" description="Helical" evidence="1">
    <location>
        <begin position="6"/>
        <end position="26"/>
    </location>
</feature>
<dbReference type="Proteomes" id="UP001198901">
    <property type="component" value="Unassembled WGS sequence"/>
</dbReference>
<organism evidence="2 3">
    <name type="scientific">Winogradskyella alexanderae</name>
    <dbReference type="NCBI Taxonomy" id="2877123"/>
    <lineage>
        <taxon>Bacteria</taxon>
        <taxon>Pseudomonadati</taxon>
        <taxon>Bacteroidota</taxon>
        <taxon>Flavobacteriia</taxon>
        <taxon>Flavobacteriales</taxon>
        <taxon>Flavobacteriaceae</taxon>
        <taxon>Winogradskyella</taxon>
    </lineage>
</organism>
<keyword evidence="1" id="KW-1133">Transmembrane helix</keyword>
<dbReference type="InterPro" id="IPR025962">
    <property type="entry name" value="SdpI/YhfL"/>
</dbReference>
<dbReference type="EMBL" id="JAIUJR010000007">
    <property type="protein sequence ID" value="MCA0133234.1"/>
    <property type="molecule type" value="Genomic_DNA"/>
</dbReference>
<dbReference type="RefSeq" id="WP_224529738.1">
    <property type="nucleotide sequence ID" value="NZ_JAIUJR010000007.1"/>
</dbReference>
<accession>A0ABS7XT74</accession>
<keyword evidence="1" id="KW-0812">Transmembrane</keyword>
<protein>
    <submittedName>
        <fullName evidence="2">SdpI family protein</fullName>
    </submittedName>
</protein>
<dbReference type="Pfam" id="PF13630">
    <property type="entry name" value="SdpI"/>
    <property type="match status" value="1"/>
</dbReference>
<evidence type="ECO:0000313" key="3">
    <source>
        <dbReference type="Proteomes" id="UP001198901"/>
    </source>
</evidence>
<keyword evidence="3" id="KW-1185">Reference proteome</keyword>
<name>A0ABS7XT74_9FLAO</name>
<comment type="caution">
    <text evidence="2">The sequence shown here is derived from an EMBL/GenBank/DDBJ whole genome shotgun (WGS) entry which is preliminary data.</text>
</comment>
<keyword evidence="1" id="KW-0472">Membrane</keyword>
<sequence>MNIENPLFLIPLSSGLIFCVVGVIMYKFPPKKINGIYGYRTINSMKSQERWDFAQIYSSKQMIKSGFLLSISGLMGLLFQPNENTSTALGLGLMILTVVLLFIKVEKKLKNKFKNSK</sequence>
<proteinExistence type="predicted"/>